<protein>
    <recommendedName>
        <fullName evidence="3">Lipoprotein</fullName>
    </recommendedName>
</protein>
<dbReference type="Proteomes" id="UP000626210">
    <property type="component" value="Unassembled WGS sequence"/>
</dbReference>
<proteinExistence type="predicted"/>
<dbReference type="RefSeq" id="WP_189687760.1">
    <property type="nucleotide sequence ID" value="NZ_BMYK01000008.1"/>
</dbReference>
<sequence>MQKIFCTALALTLSGCNSVYQRPMGLDDTAKVRFVAAQQKHKHSAMSVYAHTGEGCRAPQKIVGLGGGVLNVGGLAPELGDIGMSKNPVSTYVLGQYFETSVHADKRFHFTIIGEEPGRSCKVSVSFLPAAREEYEVTYVTGQSSCSVSVEKISLQNSSFVKKPEPSSVKLQNACVLLLN</sequence>
<name>A0ABQ3G2F0_9BURK</name>
<evidence type="ECO:0008006" key="3">
    <source>
        <dbReference type="Google" id="ProtNLM"/>
    </source>
</evidence>
<accession>A0ABQ3G2F0</accession>
<comment type="caution">
    <text evidence="1">The sequence shown here is derived from an EMBL/GenBank/DDBJ whole genome shotgun (WGS) entry which is preliminary data.</text>
</comment>
<dbReference type="EMBL" id="BMYK01000008">
    <property type="protein sequence ID" value="GHC85245.1"/>
    <property type="molecule type" value="Genomic_DNA"/>
</dbReference>
<reference evidence="2" key="1">
    <citation type="journal article" date="2019" name="Int. J. Syst. Evol. Microbiol.">
        <title>The Global Catalogue of Microorganisms (GCM) 10K type strain sequencing project: providing services to taxonomists for standard genome sequencing and annotation.</title>
        <authorList>
            <consortium name="The Broad Institute Genomics Platform"/>
            <consortium name="The Broad Institute Genome Sequencing Center for Infectious Disease"/>
            <person name="Wu L."/>
            <person name="Ma J."/>
        </authorList>
    </citation>
    <scope>NUCLEOTIDE SEQUENCE [LARGE SCALE GENOMIC DNA]</scope>
    <source>
        <strain evidence="2">KCTC 23314</strain>
    </source>
</reference>
<evidence type="ECO:0000313" key="2">
    <source>
        <dbReference type="Proteomes" id="UP000626210"/>
    </source>
</evidence>
<keyword evidence="2" id="KW-1185">Reference proteome</keyword>
<evidence type="ECO:0000313" key="1">
    <source>
        <dbReference type="EMBL" id="GHC85245.1"/>
    </source>
</evidence>
<organism evidence="1 2">
    <name type="scientific">Pseudorhodoferax aquiterrae</name>
    <dbReference type="NCBI Taxonomy" id="747304"/>
    <lineage>
        <taxon>Bacteria</taxon>
        <taxon>Pseudomonadati</taxon>
        <taxon>Pseudomonadota</taxon>
        <taxon>Betaproteobacteria</taxon>
        <taxon>Burkholderiales</taxon>
        <taxon>Comamonadaceae</taxon>
    </lineage>
</organism>
<dbReference type="PROSITE" id="PS51257">
    <property type="entry name" value="PROKAR_LIPOPROTEIN"/>
    <property type="match status" value="1"/>
</dbReference>
<gene>
    <name evidence="1" type="ORF">GCM10007320_30050</name>
</gene>